<reference evidence="2 3" key="1">
    <citation type="journal article" date="2023" name="Plants (Basel)">
        <title>Bridging the Gap: Combining Genomics and Transcriptomics Approaches to Understand Stylosanthes scabra, an Orphan Legume from the Brazilian Caatinga.</title>
        <authorList>
            <person name="Ferreira-Neto J.R.C."/>
            <person name="da Silva M.D."/>
            <person name="Binneck E."/>
            <person name="de Melo N.F."/>
            <person name="da Silva R.H."/>
            <person name="de Melo A.L.T.M."/>
            <person name="Pandolfi V."/>
            <person name="Bustamante F.O."/>
            <person name="Brasileiro-Vidal A.C."/>
            <person name="Benko-Iseppon A.M."/>
        </authorList>
    </citation>
    <scope>NUCLEOTIDE SEQUENCE [LARGE SCALE GENOMIC DNA]</scope>
    <source>
        <tissue evidence="2">Leaves</tissue>
    </source>
</reference>
<gene>
    <name evidence="2" type="ORF">PIB30_075460</name>
</gene>
<feature type="region of interest" description="Disordered" evidence="1">
    <location>
        <begin position="1"/>
        <end position="20"/>
    </location>
</feature>
<name>A0ABU6TS58_9FABA</name>
<keyword evidence="3" id="KW-1185">Reference proteome</keyword>
<sequence>MAHFTQAASPTINQNYGRGGKMGELIMEEVVGMDMVEDFWEIALNANCVNPQQSIPYANSYPPPPSTSFHQPKAYLTGPTTTADSPWYADSGASHHVTAEHANIMQHSESN</sequence>
<comment type="caution">
    <text evidence="2">The sequence shown here is derived from an EMBL/GenBank/DDBJ whole genome shotgun (WGS) entry which is preliminary data.</text>
</comment>
<dbReference type="Proteomes" id="UP001341840">
    <property type="component" value="Unassembled WGS sequence"/>
</dbReference>
<evidence type="ECO:0000313" key="3">
    <source>
        <dbReference type="Proteomes" id="UP001341840"/>
    </source>
</evidence>
<evidence type="ECO:0000256" key="1">
    <source>
        <dbReference type="SAM" id="MobiDB-lite"/>
    </source>
</evidence>
<proteinExistence type="predicted"/>
<dbReference type="EMBL" id="JASCZI010091583">
    <property type="protein sequence ID" value="MED6150738.1"/>
    <property type="molecule type" value="Genomic_DNA"/>
</dbReference>
<feature type="compositionally biased region" description="Polar residues" evidence="1">
    <location>
        <begin position="1"/>
        <end position="16"/>
    </location>
</feature>
<protein>
    <submittedName>
        <fullName evidence="2">Uncharacterized protein</fullName>
    </submittedName>
</protein>
<organism evidence="2 3">
    <name type="scientific">Stylosanthes scabra</name>
    <dbReference type="NCBI Taxonomy" id="79078"/>
    <lineage>
        <taxon>Eukaryota</taxon>
        <taxon>Viridiplantae</taxon>
        <taxon>Streptophyta</taxon>
        <taxon>Embryophyta</taxon>
        <taxon>Tracheophyta</taxon>
        <taxon>Spermatophyta</taxon>
        <taxon>Magnoliopsida</taxon>
        <taxon>eudicotyledons</taxon>
        <taxon>Gunneridae</taxon>
        <taxon>Pentapetalae</taxon>
        <taxon>rosids</taxon>
        <taxon>fabids</taxon>
        <taxon>Fabales</taxon>
        <taxon>Fabaceae</taxon>
        <taxon>Papilionoideae</taxon>
        <taxon>50 kb inversion clade</taxon>
        <taxon>dalbergioids sensu lato</taxon>
        <taxon>Dalbergieae</taxon>
        <taxon>Pterocarpus clade</taxon>
        <taxon>Stylosanthes</taxon>
    </lineage>
</organism>
<accession>A0ABU6TS58</accession>
<evidence type="ECO:0000313" key="2">
    <source>
        <dbReference type="EMBL" id="MED6150738.1"/>
    </source>
</evidence>